<dbReference type="Proteomes" id="UP000663842">
    <property type="component" value="Unassembled WGS sequence"/>
</dbReference>
<evidence type="ECO:0000313" key="9">
    <source>
        <dbReference type="EMBL" id="CAF1991433.1"/>
    </source>
</evidence>
<dbReference type="PANTHER" id="PTHR20986">
    <property type="entry name" value="FMRFAMIDE-RELATED PEPTIDES"/>
    <property type="match status" value="1"/>
</dbReference>
<dbReference type="EMBL" id="CAJNRE010002792">
    <property type="protein sequence ID" value="CAF1991433.1"/>
    <property type="molecule type" value="Genomic_DNA"/>
</dbReference>
<dbReference type="Proteomes" id="UP000676336">
    <property type="component" value="Unassembled WGS sequence"/>
</dbReference>
<evidence type="ECO:0000313" key="11">
    <source>
        <dbReference type="EMBL" id="CAF2118597.1"/>
    </source>
</evidence>
<gene>
    <name evidence="13" type="ORF">BYL167_LOCUS6682</name>
    <name evidence="8" type="ORF">CJN711_LOCUS38026</name>
    <name evidence="14" type="ORF">GIL414_LOCUS11369</name>
    <name evidence="7" type="ORF">KQP761_LOCUS5572</name>
    <name evidence="9" type="ORF">MBJ925_LOCUS7789</name>
    <name evidence="15" type="ORF">OVN521_LOCUS25985</name>
    <name evidence="12" type="ORF">SMN809_LOCUS158</name>
    <name evidence="16" type="ORF">UXM345_LOCUS28439</name>
    <name evidence="10" type="ORF">WKI299_LOCUS5201</name>
    <name evidence="11" type="ORF">XDN619_LOCUS22196</name>
</gene>
<dbReference type="GO" id="GO:0007218">
    <property type="term" value="P:neuropeptide signaling pathway"/>
    <property type="evidence" value="ECO:0007669"/>
    <property type="project" value="UniProtKB-KW"/>
</dbReference>
<keyword evidence="2" id="KW-0964">Secreted</keyword>
<dbReference type="EMBL" id="CAJNOV010018584">
    <property type="protein sequence ID" value="CAF1621660.1"/>
    <property type="molecule type" value="Genomic_DNA"/>
</dbReference>
<evidence type="ECO:0000256" key="3">
    <source>
        <dbReference type="ARBA" id="ARBA00022815"/>
    </source>
</evidence>
<evidence type="ECO:0000313" key="12">
    <source>
        <dbReference type="EMBL" id="CAF3781511.1"/>
    </source>
</evidence>
<dbReference type="Proteomes" id="UP000681967">
    <property type="component" value="Unassembled WGS sequence"/>
</dbReference>
<dbReference type="InterPro" id="IPR051041">
    <property type="entry name" value="FMRFamide-related_np"/>
</dbReference>
<comment type="subcellular location">
    <subcellularLocation>
        <location evidence="1">Secreted</location>
    </subcellularLocation>
</comment>
<keyword evidence="4" id="KW-0527">Neuropeptide</keyword>
<dbReference type="EMBL" id="CAJOBI010000014">
    <property type="protein sequence ID" value="CAF3781511.1"/>
    <property type="molecule type" value="Genomic_DNA"/>
</dbReference>
<proteinExistence type="predicted"/>
<evidence type="ECO:0000256" key="1">
    <source>
        <dbReference type="ARBA" id="ARBA00004613"/>
    </source>
</evidence>
<dbReference type="EMBL" id="CAJNOW010001435">
    <property type="protein sequence ID" value="CAF1317492.1"/>
    <property type="molecule type" value="Genomic_DNA"/>
</dbReference>
<dbReference type="EMBL" id="CAJNRF010001475">
    <property type="protein sequence ID" value="CAF2010685.1"/>
    <property type="molecule type" value="Genomic_DNA"/>
</dbReference>
<dbReference type="AlphaFoldDB" id="A0A816C9X7"/>
<name>A0A816C9X7_9BILA</name>
<feature type="region of interest" description="Disordered" evidence="5">
    <location>
        <begin position="26"/>
        <end position="82"/>
    </location>
</feature>
<feature type="compositionally biased region" description="Polar residues" evidence="5">
    <location>
        <begin position="26"/>
        <end position="39"/>
    </location>
</feature>
<dbReference type="Proteomes" id="UP000663834">
    <property type="component" value="Unassembled WGS sequence"/>
</dbReference>
<keyword evidence="6" id="KW-0732">Signal</keyword>
<feature type="signal peptide" evidence="6">
    <location>
        <begin position="1"/>
        <end position="23"/>
    </location>
</feature>
<dbReference type="Proteomes" id="UP000663866">
    <property type="component" value="Unassembled WGS sequence"/>
</dbReference>
<evidence type="ECO:0000313" key="8">
    <source>
        <dbReference type="EMBL" id="CAF1621660.1"/>
    </source>
</evidence>
<evidence type="ECO:0000313" key="7">
    <source>
        <dbReference type="EMBL" id="CAF1317492.1"/>
    </source>
</evidence>
<evidence type="ECO:0000256" key="4">
    <source>
        <dbReference type="ARBA" id="ARBA00023320"/>
    </source>
</evidence>
<evidence type="ECO:0000313" key="18">
    <source>
        <dbReference type="Proteomes" id="UP000663866"/>
    </source>
</evidence>
<feature type="chain" id="PRO_5036229664" evidence="6">
    <location>
        <begin position="24"/>
        <end position="143"/>
    </location>
</feature>
<dbReference type="EMBL" id="CAJNRG010010057">
    <property type="protein sequence ID" value="CAF2118597.1"/>
    <property type="molecule type" value="Genomic_DNA"/>
</dbReference>
<organism evidence="8 17">
    <name type="scientific">Rotaria magnacalcarata</name>
    <dbReference type="NCBI Taxonomy" id="392030"/>
    <lineage>
        <taxon>Eukaryota</taxon>
        <taxon>Metazoa</taxon>
        <taxon>Spiralia</taxon>
        <taxon>Gnathifera</taxon>
        <taxon>Rotifera</taxon>
        <taxon>Eurotatoria</taxon>
        <taxon>Bdelloidea</taxon>
        <taxon>Philodinida</taxon>
        <taxon>Philodinidae</taxon>
        <taxon>Rotaria</taxon>
    </lineage>
</organism>
<evidence type="ECO:0000313" key="10">
    <source>
        <dbReference type="EMBL" id="CAF2010685.1"/>
    </source>
</evidence>
<evidence type="ECO:0000313" key="16">
    <source>
        <dbReference type="EMBL" id="CAF4208952.1"/>
    </source>
</evidence>
<dbReference type="EMBL" id="CAJOBF010006537">
    <property type="protein sequence ID" value="CAF4208952.1"/>
    <property type="molecule type" value="Genomic_DNA"/>
</dbReference>
<evidence type="ECO:0000256" key="5">
    <source>
        <dbReference type="SAM" id="MobiDB-lite"/>
    </source>
</evidence>
<dbReference type="EMBL" id="CAJOBG010006658">
    <property type="protein sequence ID" value="CAF4193642.1"/>
    <property type="molecule type" value="Genomic_DNA"/>
</dbReference>
<keyword evidence="18" id="KW-1185">Reference proteome</keyword>
<dbReference type="EMBL" id="CAJOBH010001658">
    <property type="protein sequence ID" value="CAF3866585.1"/>
    <property type="molecule type" value="Genomic_DNA"/>
</dbReference>
<dbReference type="PANTHER" id="PTHR20986:SF13">
    <property type="entry name" value="FMRF-LIKE PEPTIDE"/>
    <property type="match status" value="1"/>
</dbReference>
<dbReference type="GO" id="GO:0005576">
    <property type="term" value="C:extracellular region"/>
    <property type="evidence" value="ECO:0007669"/>
    <property type="project" value="UniProtKB-SubCell"/>
</dbReference>
<dbReference type="Proteomes" id="UP000663887">
    <property type="component" value="Unassembled WGS sequence"/>
</dbReference>
<dbReference type="Proteomes" id="UP000663856">
    <property type="component" value="Unassembled WGS sequence"/>
</dbReference>
<evidence type="ECO:0000313" key="14">
    <source>
        <dbReference type="EMBL" id="CAF3993936.1"/>
    </source>
</evidence>
<evidence type="ECO:0000256" key="6">
    <source>
        <dbReference type="SAM" id="SignalP"/>
    </source>
</evidence>
<sequence>MYLFTIISALICIELVITTSSESSEVMPTDQLNPRQPLTTFDDDFFEDHSQNDDENENARRSTSFLRFGRRGSPASGSFLRFGRDGHRGETFLRFGRSNPPFSRFSRNGQNGGKFLRFGREVQDTSPSNNFRVGRKSDFLRFG</sequence>
<feature type="compositionally biased region" description="Basic and acidic residues" evidence="5">
    <location>
        <begin position="47"/>
        <end position="60"/>
    </location>
</feature>
<dbReference type="Proteomes" id="UP000663855">
    <property type="component" value="Unassembled WGS sequence"/>
</dbReference>
<evidence type="ECO:0000313" key="15">
    <source>
        <dbReference type="EMBL" id="CAF4193642.1"/>
    </source>
</evidence>
<keyword evidence="3" id="KW-0027">Amidation</keyword>
<evidence type="ECO:0000256" key="2">
    <source>
        <dbReference type="ARBA" id="ARBA00022525"/>
    </source>
</evidence>
<protein>
    <submittedName>
        <fullName evidence="8">Uncharacterized protein</fullName>
    </submittedName>
</protein>
<dbReference type="EMBL" id="CAJOBJ010004242">
    <property type="protein sequence ID" value="CAF3993936.1"/>
    <property type="molecule type" value="Genomic_DNA"/>
</dbReference>
<reference evidence="8" key="1">
    <citation type="submission" date="2021-02" db="EMBL/GenBank/DDBJ databases">
        <authorList>
            <person name="Nowell W R."/>
        </authorList>
    </citation>
    <scope>NUCLEOTIDE SEQUENCE</scope>
</reference>
<comment type="caution">
    <text evidence="8">The sequence shown here is derived from an EMBL/GenBank/DDBJ whole genome shotgun (WGS) entry which is preliminary data.</text>
</comment>
<dbReference type="Proteomes" id="UP000681720">
    <property type="component" value="Unassembled WGS sequence"/>
</dbReference>
<dbReference type="OrthoDB" id="5813613at2759"/>
<evidence type="ECO:0000313" key="17">
    <source>
        <dbReference type="Proteomes" id="UP000663855"/>
    </source>
</evidence>
<accession>A0A816C9X7</accession>
<evidence type="ECO:0000313" key="13">
    <source>
        <dbReference type="EMBL" id="CAF3866585.1"/>
    </source>
</evidence>
<dbReference type="Proteomes" id="UP000663824">
    <property type="component" value="Unassembled WGS sequence"/>
</dbReference>